<keyword evidence="2" id="KW-1133">Transmembrane helix</keyword>
<dbReference type="Pfam" id="PF26526">
    <property type="entry name" value="DUF8175"/>
    <property type="match status" value="1"/>
</dbReference>
<feature type="region of interest" description="Disordered" evidence="1">
    <location>
        <begin position="43"/>
        <end position="87"/>
    </location>
</feature>
<dbReference type="InterPro" id="IPR058488">
    <property type="entry name" value="DUF8175"/>
</dbReference>
<name>A0ABT6CYG2_9MICC</name>
<accession>A0ABT6CYG2</accession>
<gene>
    <name evidence="4" type="ORF">P4U43_14940</name>
</gene>
<evidence type="ECO:0000256" key="1">
    <source>
        <dbReference type="SAM" id="MobiDB-lite"/>
    </source>
</evidence>
<keyword evidence="5" id="KW-1185">Reference proteome</keyword>
<comment type="caution">
    <text evidence="4">The sequence shown here is derived from an EMBL/GenBank/DDBJ whole genome shotgun (WGS) entry which is preliminary data.</text>
</comment>
<feature type="domain" description="DUF8175" evidence="3">
    <location>
        <begin position="56"/>
        <end position="242"/>
    </location>
</feature>
<keyword evidence="2" id="KW-0472">Membrane</keyword>
<dbReference type="RefSeq" id="WP_277359444.1">
    <property type="nucleotide sequence ID" value="NZ_JAROKN010000057.1"/>
</dbReference>
<proteinExistence type="predicted"/>
<organism evidence="4 5">
    <name type="scientific">Arthrobacter vasquezii</name>
    <dbReference type="NCBI Taxonomy" id="2977629"/>
    <lineage>
        <taxon>Bacteria</taxon>
        <taxon>Bacillati</taxon>
        <taxon>Actinomycetota</taxon>
        <taxon>Actinomycetes</taxon>
        <taxon>Micrococcales</taxon>
        <taxon>Micrococcaceae</taxon>
        <taxon>Arthrobacter</taxon>
    </lineage>
</organism>
<feature type="compositionally biased region" description="Acidic residues" evidence="1">
    <location>
        <begin position="77"/>
        <end position="87"/>
    </location>
</feature>
<reference evidence="4 5" key="1">
    <citation type="journal article" date="2023" name="Int. J. Syst. Evol. Microbiol.">
        <title>Arthrobacter vasquezii sp. nov., isolated from a soil sample from Union Glacier, Antarctica.</title>
        <authorList>
            <person name="Valenzuela-Ibaceta F."/>
            <person name="Carrasco V."/>
            <person name="Lagos-Moraga S."/>
            <person name="Dietz-Vargas C."/>
            <person name="Navarro C.A."/>
            <person name="Perez-Donoso J.M."/>
        </authorList>
    </citation>
    <scope>NUCLEOTIDE SEQUENCE [LARGE SCALE GENOMIC DNA]</scope>
    <source>
        <strain evidence="4 5">EH-1B-1</strain>
    </source>
</reference>
<sequence>MSETTPDNKRNPFTRPGFILSAALIVALIAAVAVIAFLPRGDDEPDASTTAPSNSTPSSTGTPTEEETDESICGLPDNDETALGEAPESDWELVGTMAVPSAPETAGPGVADETGFRSCFAQTPTGALYAAANIWATGFFGDPAKLYQELAADSSVRDQALEAIANGEEVGSQNVPSMQIRGFILRGYTDQEATVDIAVETENGSFGSLPTPLVWEDGDWKINLPPTGNTGLQQLQNLNDYIRWGEF</sequence>
<feature type="transmembrane region" description="Helical" evidence="2">
    <location>
        <begin position="18"/>
        <end position="38"/>
    </location>
</feature>
<feature type="compositionally biased region" description="Low complexity" evidence="1">
    <location>
        <begin position="47"/>
        <end position="63"/>
    </location>
</feature>
<evidence type="ECO:0000259" key="3">
    <source>
        <dbReference type="Pfam" id="PF26526"/>
    </source>
</evidence>
<dbReference type="EMBL" id="JAROKN010000057">
    <property type="protein sequence ID" value="MDF9279083.1"/>
    <property type="molecule type" value="Genomic_DNA"/>
</dbReference>
<keyword evidence="2" id="KW-0812">Transmembrane</keyword>
<dbReference type="Proteomes" id="UP001220456">
    <property type="component" value="Unassembled WGS sequence"/>
</dbReference>
<protein>
    <recommendedName>
        <fullName evidence="3">DUF8175 domain-containing protein</fullName>
    </recommendedName>
</protein>
<evidence type="ECO:0000313" key="4">
    <source>
        <dbReference type="EMBL" id="MDF9279083.1"/>
    </source>
</evidence>
<evidence type="ECO:0000313" key="5">
    <source>
        <dbReference type="Proteomes" id="UP001220456"/>
    </source>
</evidence>
<evidence type="ECO:0000256" key="2">
    <source>
        <dbReference type="SAM" id="Phobius"/>
    </source>
</evidence>